<dbReference type="InterPro" id="IPR029062">
    <property type="entry name" value="Class_I_gatase-like"/>
</dbReference>
<evidence type="ECO:0000256" key="8">
    <source>
        <dbReference type="SAM" id="SignalP"/>
    </source>
</evidence>
<evidence type="ECO:0000256" key="7">
    <source>
        <dbReference type="PROSITE-ProRule" id="PRU01379"/>
    </source>
</evidence>
<dbReference type="InterPro" id="IPR000834">
    <property type="entry name" value="Peptidase_M14"/>
</dbReference>
<evidence type="ECO:0000256" key="2">
    <source>
        <dbReference type="ARBA" id="ARBA00005988"/>
    </source>
</evidence>
<evidence type="ECO:0000313" key="11">
    <source>
        <dbReference type="Proteomes" id="UP001626549"/>
    </source>
</evidence>
<dbReference type="PANTHER" id="PTHR11705:SF143">
    <property type="entry name" value="SLL0236 PROTEIN"/>
    <property type="match status" value="1"/>
</dbReference>
<keyword evidence="10" id="KW-0121">Carboxypeptidase</keyword>
<keyword evidence="6" id="KW-0482">Metalloprotease</keyword>
<gene>
    <name evidence="10" type="ORF">R0137_01050</name>
</gene>
<dbReference type="Gene3D" id="3.40.630.10">
    <property type="entry name" value="Zn peptidases"/>
    <property type="match status" value="1"/>
</dbReference>
<dbReference type="GO" id="GO:0004180">
    <property type="term" value="F:carboxypeptidase activity"/>
    <property type="evidence" value="ECO:0007669"/>
    <property type="project" value="UniProtKB-KW"/>
</dbReference>
<dbReference type="SMART" id="SM00631">
    <property type="entry name" value="Zn_pept"/>
    <property type="match status" value="1"/>
</dbReference>
<keyword evidence="8" id="KW-0732">Signal</keyword>
<name>A0ABZ0IDI6_9GAMM</name>
<organism evidence="10 11">
    <name type="scientific">Congregibacter brevis</name>
    <dbReference type="NCBI Taxonomy" id="3081201"/>
    <lineage>
        <taxon>Bacteria</taxon>
        <taxon>Pseudomonadati</taxon>
        <taxon>Pseudomonadota</taxon>
        <taxon>Gammaproteobacteria</taxon>
        <taxon>Cellvibrionales</taxon>
        <taxon>Halieaceae</taxon>
        <taxon>Congregibacter</taxon>
    </lineage>
</organism>
<feature type="signal peptide" evidence="8">
    <location>
        <begin position="1"/>
        <end position="32"/>
    </location>
</feature>
<feature type="domain" description="Peptidase M14" evidence="9">
    <location>
        <begin position="58"/>
        <end position="378"/>
    </location>
</feature>
<evidence type="ECO:0000256" key="3">
    <source>
        <dbReference type="ARBA" id="ARBA00022670"/>
    </source>
</evidence>
<sequence length="899" mass="99513">MKSAAFLAAWSRTAAFIAASVLSLIFAQASLASTNWPSDDYDPAIPTLSTVLGYEPGERITWSQDVRRYFDALAMAAPDRVRIVEYGRSWEGRQLFYVVISSPENIANSEGTRAGMHALRDPRSTSSAEAERLIKDLAPASWLAYGVHGNEISSTDAAMMTAYHLLASRQDSRVPQILERTTVILNPMQNPDGRDRFIHRFESALGLEPSSDRISAEHNEPWPSGRTNHYLFDLNRDWFIRSQPETRGHADAVLEWLPIAFVDLHEMGSDSTYYFAPEAVPYNPHLAADQRASLELFGRTNAKWFDEFGLDYFTREVYDAFYPGYGASWPAYFGSVAMTYEQASARGLLVRQYDGVELAYASTVRNHFLTSLGTLETVANNREKFLRDFYNYQQTAVAEGSEGDIQAYVVPAQNDQNAVDRLGALLASQGVEVDSATESFKACGAEFAANSLVINLDQPAKRFLRTLMDRETPMDPQFVAEQERLNDKNLPDEMYDITAWSLPMLLNVESVSCKQRVTTNAKVIEPGVVPTPDLPTKATVAYIVPWGERSAIQLLSHALRDGLAVKSSDRSFVHGGATYPGGSLIIDVADNPESLHESLVAYVKKTQARVVAVDDSWVTDGPSFGSRKVVRMNAPRIALAWDEPTNSYSAGNFRFVVERQFDYPVTAVRVEQLRKADLSRYQVLVLPDSSDGYADALGEKGVARIRDWVERGGVLISLARATRLLADPGTDLLATRREYRLDLLPEDDAPDTELTRVPGTALDQQAFGVATESREANSDGVGGAQLLATVDQDHWLAAGVAPQLHVLARTSDVYTPLRQNEGVNVASFASAENVLASGHLWERNRKQMAYKPFVMARKLGKGRVVAFTQDPTVRAYQEGLNVILANAIFRGAAHARPLR</sequence>
<proteinExistence type="inferred from homology"/>
<dbReference type="SUPFAM" id="SSF53187">
    <property type="entry name" value="Zn-dependent exopeptidases"/>
    <property type="match status" value="1"/>
</dbReference>
<keyword evidence="3" id="KW-0645">Protease</keyword>
<keyword evidence="5" id="KW-0862">Zinc</keyword>
<reference evidence="10 11" key="1">
    <citation type="submission" date="2023-10" db="EMBL/GenBank/DDBJ databases">
        <title>Two novel species belonging to the OM43/NOR5 clade.</title>
        <authorList>
            <person name="Park M."/>
        </authorList>
    </citation>
    <scope>NUCLEOTIDE SEQUENCE [LARGE SCALE GENOMIC DNA]</scope>
    <source>
        <strain evidence="10 11">IMCC45268</strain>
    </source>
</reference>
<keyword evidence="11" id="KW-1185">Reference proteome</keyword>
<feature type="chain" id="PRO_5046134518" evidence="8">
    <location>
        <begin position="33"/>
        <end position="899"/>
    </location>
</feature>
<comment type="similarity">
    <text evidence="2 7">Belongs to the peptidase M14 family.</text>
</comment>
<dbReference type="RefSeq" id="WP_407327872.1">
    <property type="nucleotide sequence ID" value="NZ_CP136865.1"/>
</dbReference>
<evidence type="ECO:0000256" key="6">
    <source>
        <dbReference type="ARBA" id="ARBA00023049"/>
    </source>
</evidence>
<comment type="cofactor">
    <cofactor evidence="1">
        <name>Zn(2+)</name>
        <dbReference type="ChEBI" id="CHEBI:29105"/>
    </cofactor>
</comment>
<evidence type="ECO:0000256" key="5">
    <source>
        <dbReference type="ARBA" id="ARBA00022833"/>
    </source>
</evidence>
<accession>A0ABZ0IDI6</accession>
<dbReference type="Pfam" id="PF00246">
    <property type="entry name" value="Peptidase_M14"/>
    <property type="match status" value="1"/>
</dbReference>
<dbReference type="Gene3D" id="3.40.50.880">
    <property type="match status" value="1"/>
</dbReference>
<protein>
    <submittedName>
        <fullName evidence="10">M14 family zinc carboxypeptidase</fullName>
    </submittedName>
</protein>
<evidence type="ECO:0000313" key="10">
    <source>
        <dbReference type="EMBL" id="WOJ97175.1"/>
    </source>
</evidence>
<evidence type="ECO:0000256" key="4">
    <source>
        <dbReference type="ARBA" id="ARBA00022801"/>
    </source>
</evidence>
<comment type="caution">
    <text evidence="7">Lacks conserved residue(s) required for the propagation of feature annotation.</text>
</comment>
<keyword evidence="4" id="KW-0378">Hydrolase</keyword>
<dbReference type="PANTHER" id="PTHR11705">
    <property type="entry name" value="PROTEASE FAMILY M14 CARBOXYPEPTIDASE A,B"/>
    <property type="match status" value="1"/>
</dbReference>
<dbReference type="Proteomes" id="UP001626549">
    <property type="component" value="Chromosome"/>
</dbReference>
<evidence type="ECO:0000256" key="1">
    <source>
        <dbReference type="ARBA" id="ARBA00001947"/>
    </source>
</evidence>
<dbReference type="SUPFAM" id="SSF52317">
    <property type="entry name" value="Class I glutamine amidotransferase-like"/>
    <property type="match status" value="1"/>
</dbReference>
<dbReference type="EMBL" id="CP136865">
    <property type="protein sequence ID" value="WOJ97175.1"/>
    <property type="molecule type" value="Genomic_DNA"/>
</dbReference>
<evidence type="ECO:0000259" key="9">
    <source>
        <dbReference type="PROSITE" id="PS52035"/>
    </source>
</evidence>
<dbReference type="PROSITE" id="PS52035">
    <property type="entry name" value="PEPTIDASE_M14"/>
    <property type="match status" value="1"/>
</dbReference>